<dbReference type="Proteomes" id="UP000070133">
    <property type="component" value="Unassembled WGS sequence"/>
</dbReference>
<protein>
    <recommendedName>
        <fullName evidence="3 11">Histone-lysine N-methyltransferase, H3 lysine-79 specific</fullName>
        <ecNumber evidence="2 11">2.1.1.360</ecNumber>
    </recommendedName>
    <alternativeName>
        <fullName evidence="9 11">Histone H3-K79 methyltransferase</fullName>
    </alternativeName>
</protein>
<comment type="caution">
    <text evidence="13">The sequence shown here is derived from an EMBL/GenBank/DDBJ whole genome shotgun (WGS) entry which is preliminary data.</text>
</comment>
<dbReference type="GO" id="GO:0006281">
    <property type="term" value="P:DNA repair"/>
    <property type="evidence" value="ECO:0007669"/>
    <property type="project" value="TreeGrafter"/>
</dbReference>
<comment type="activity regulation">
    <text evidence="11">Ubiquitination of histone H2B to form H2BK123ub1 is required for efficient DOT1 methyltransferase activity on histone H3.</text>
</comment>
<keyword evidence="14" id="KW-1185">Reference proteome</keyword>
<evidence type="ECO:0000259" key="12">
    <source>
        <dbReference type="PROSITE" id="PS51569"/>
    </source>
</evidence>
<evidence type="ECO:0000256" key="1">
    <source>
        <dbReference type="ARBA" id="ARBA00004123"/>
    </source>
</evidence>
<evidence type="ECO:0000256" key="11">
    <source>
        <dbReference type="RuleBase" id="RU271113"/>
    </source>
</evidence>
<dbReference type="STRING" id="321146.A0A139H7R2"/>
<evidence type="ECO:0000256" key="10">
    <source>
        <dbReference type="ARBA" id="ARBA00047770"/>
    </source>
</evidence>
<evidence type="ECO:0000256" key="3">
    <source>
        <dbReference type="ARBA" id="ARBA00020987"/>
    </source>
</evidence>
<keyword evidence="8 11" id="KW-0539">Nucleus</keyword>
<dbReference type="PANTHER" id="PTHR21451:SF0">
    <property type="entry name" value="HISTONE-LYSINE N-METHYLTRANSFERASE, H3 LYSINE-79 SPECIFIC"/>
    <property type="match status" value="1"/>
</dbReference>
<comment type="subcellular location">
    <subcellularLocation>
        <location evidence="1 11">Nucleus</location>
    </subcellularLocation>
</comment>
<evidence type="ECO:0000256" key="7">
    <source>
        <dbReference type="ARBA" id="ARBA00022853"/>
    </source>
</evidence>
<keyword evidence="7 11" id="KW-0156">Chromatin regulator</keyword>
<evidence type="ECO:0000256" key="9">
    <source>
        <dbReference type="ARBA" id="ARBA00029821"/>
    </source>
</evidence>
<comment type="similarity">
    <text evidence="11">Belongs to the class I-like SAM-binding methyltransferase superfamily. DOT1 family.</text>
</comment>
<dbReference type="EMBL" id="LFZN01000113">
    <property type="protein sequence ID" value="KXS98462.1"/>
    <property type="molecule type" value="Genomic_DNA"/>
</dbReference>
<dbReference type="GO" id="GO:0140956">
    <property type="term" value="F:histone H3K79 trimethyltransferase activity"/>
    <property type="evidence" value="ECO:0007669"/>
    <property type="project" value="UniProtKB-EC"/>
</dbReference>
<evidence type="ECO:0000256" key="8">
    <source>
        <dbReference type="ARBA" id="ARBA00023242"/>
    </source>
</evidence>
<comment type="function">
    <text evidence="11">Histone methyltransferase that specifically trimethylates histone H3 to form H3K79me3. This methylation is required for telomere silencing and for the pachytene checkpoint during the meiotic cell cycle by allowing the recruitment of RAD9 to double strand breaks. Nucleosomes are preferred as substrate compared to free histone.</text>
</comment>
<sequence length="436" mass="49478">MSAPHGYNLRPFIISTTKIYDGERIKPRHTSFSLSPAANENSLSAPLDLTPDSVVPASQKDVALRRLEEIVSSMPAPASKTTTLRQRRSVHKTRPREVVARLELHHSADNHDASAWDVDLKYPLGLAERFAFGRRTYRKDHRYARQLDPFEDLVNTISVLLEGTGGCRKSICSALRQAWKGHENWTSAGGVQTFQNTIGALNVLTGHERHRRLTLTPDFLEHFFDQLHDRVIADNCAELLHRTSAKSTENVYGELRPRFLSRIFNHVGLNSKSIYLDLGSGVGQTAMQASLQTQCEAHGIERERRVHALAQYHLTQFRARAELYELPYSHVVLRQGDFLTSRYVRELLSVVHVVLLNNLKLDAETDVKVCDMLEEHLKEGAKVVSTRTLRSLKRGWEDVGVKTMDGWRVERLMYEAESVSWSGRAGEYFVSTRLKG</sequence>
<keyword evidence="5 11" id="KW-0808">Transferase</keyword>
<dbReference type="GO" id="GO:0000077">
    <property type="term" value="P:DNA damage checkpoint signaling"/>
    <property type="evidence" value="ECO:0007669"/>
    <property type="project" value="TreeGrafter"/>
</dbReference>
<comment type="miscellaneous">
    <text evidence="11">In contrast to other lysine histone methyltransferases, it does not contain a SET domain, suggesting the existence of another mechanism for methylation of lysine residues of histones.</text>
</comment>
<dbReference type="PROSITE" id="PS51569">
    <property type="entry name" value="DOT1"/>
    <property type="match status" value="1"/>
</dbReference>
<gene>
    <name evidence="13" type="ORF">AC578_8071</name>
</gene>
<dbReference type="GO" id="GO:0005634">
    <property type="term" value="C:nucleus"/>
    <property type="evidence" value="ECO:0007669"/>
    <property type="project" value="UniProtKB-SubCell"/>
</dbReference>
<organism evidence="13 14">
    <name type="scientific">Pseudocercospora eumusae</name>
    <dbReference type="NCBI Taxonomy" id="321146"/>
    <lineage>
        <taxon>Eukaryota</taxon>
        <taxon>Fungi</taxon>
        <taxon>Dikarya</taxon>
        <taxon>Ascomycota</taxon>
        <taxon>Pezizomycotina</taxon>
        <taxon>Dothideomycetes</taxon>
        <taxon>Dothideomycetidae</taxon>
        <taxon>Mycosphaerellales</taxon>
        <taxon>Mycosphaerellaceae</taxon>
        <taxon>Pseudocercospora</taxon>
    </lineage>
</organism>
<comment type="catalytic activity">
    <reaction evidence="10 11">
        <text>L-lysyl(79)-[histone H3] + 3 S-adenosyl-L-methionine = N(6),N(6),N(6)-trimethyl-L-lysyl(79)-[histone H3] + 3 S-adenosyl-L-homocysteine + 3 H(+)</text>
        <dbReference type="Rhea" id="RHEA:60328"/>
        <dbReference type="Rhea" id="RHEA-COMP:15549"/>
        <dbReference type="Rhea" id="RHEA-COMP:15552"/>
        <dbReference type="ChEBI" id="CHEBI:15378"/>
        <dbReference type="ChEBI" id="CHEBI:29969"/>
        <dbReference type="ChEBI" id="CHEBI:57856"/>
        <dbReference type="ChEBI" id="CHEBI:59789"/>
        <dbReference type="ChEBI" id="CHEBI:61961"/>
        <dbReference type="EC" id="2.1.1.360"/>
    </reaction>
</comment>
<evidence type="ECO:0000256" key="4">
    <source>
        <dbReference type="ARBA" id="ARBA00022603"/>
    </source>
</evidence>
<evidence type="ECO:0000313" key="13">
    <source>
        <dbReference type="EMBL" id="KXS98462.1"/>
    </source>
</evidence>
<dbReference type="InterPro" id="IPR025789">
    <property type="entry name" value="DOT1_dom"/>
</dbReference>
<dbReference type="PANTHER" id="PTHR21451">
    <property type="entry name" value="HISTONE H3 METHYLTRANSFERASE"/>
    <property type="match status" value="1"/>
</dbReference>
<evidence type="ECO:0000256" key="2">
    <source>
        <dbReference type="ARBA" id="ARBA00012190"/>
    </source>
</evidence>
<keyword evidence="4 11" id="KW-0489">Methyltransferase</keyword>
<dbReference type="OrthoDB" id="443402at2759"/>
<dbReference type="GO" id="GO:0032259">
    <property type="term" value="P:methylation"/>
    <property type="evidence" value="ECO:0007669"/>
    <property type="project" value="UniProtKB-KW"/>
</dbReference>
<dbReference type="Gene3D" id="3.40.50.150">
    <property type="entry name" value="Vaccinia Virus protein VP39"/>
    <property type="match status" value="1"/>
</dbReference>
<keyword evidence="6 11" id="KW-0949">S-adenosyl-L-methionine</keyword>
<name>A0A139H7R2_9PEZI</name>
<dbReference type="InterPro" id="IPR029063">
    <property type="entry name" value="SAM-dependent_MTases_sf"/>
</dbReference>
<evidence type="ECO:0000256" key="5">
    <source>
        <dbReference type="ARBA" id="ARBA00022679"/>
    </source>
</evidence>
<feature type="domain" description="DOT1" evidence="12">
    <location>
        <begin position="140"/>
        <end position="436"/>
    </location>
</feature>
<evidence type="ECO:0000313" key="14">
    <source>
        <dbReference type="Proteomes" id="UP000070133"/>
    </source>
</evidence>
<reference evidence="13 14" key="1">
    <citation type="submission" date="2015-07" db="EMBL/GenBank/DDBJ databases">
        <title>Comparative genomics of the Sigatoka disease complex on banana suggests a link between parallel evolutionary changes in Pseudocercospora fijiensis and Pseudocercospora eumusae and increased virulence on the banana host.</title>
        <authorList>
            <person name="Chang T.-C."/>
            <person name="Salvucci A."/>
            <person name="Crous P.W."/>
            <person name="Stergiopoulos I."/>
        </authorList>
    </citation>
    <scope>NUCLEOTIDE SEQUENCE [LARGE SCALE GENOMIC DNA]</scope>
    <source>
        <strain evidence="13 14">CBS 114824</strain>
    </source>
</reference>
<dbReference type="InterPro" id="IPR030445">
    <property type="entry name" value="H3-K79_meTrfase"/>
</dbReference>
<dbReference type="AlphaFoldDB" id="A0A139H7R2"/>
<accession>A0A139H7R2</accession>
<dbReference type="Pfam" id="PF08123">
    <property type="entry name" value="DOT1"/>
    <property type="match status" value="1"/>
</dbReference>
<dbReference type="EC" id="2.1.1.360" evidence="2 11"/>
<proteinExistence type="inferred from homology"/>
<dbReference type="SUPFAM" id="SSF53335">
    <property type="entry name" value="S-adenosyl-L-methionine-dependent methyltransferases"/>
    <property type="match status" value="1"/>
</dbReference>
<evidence type="ECO:0000256" key="6">
    <source>
        <dbReference type="ARBA" id="ARBA00022691"/>
    </source>
</evidence>